<dbReference type="Gene3D" id="1.10.420.10">
    <property type="entry name" value="Peroxidase, domain 2"/>
    <property type="match status" value="1"/>
</dbReference>
<evidence type="ECO:0000313" key="4">
    <source>
        <dbReference type="EMBL" id="OSX69195.1"/>
    </source>
</evidence>
<dbReference type="InterPro" id="IPR044831">
    <property type="entry name" value="Ccp1-like"/>
</dbReference>
<dbReference type="GO" id="GO:0034599">
    <property type="term" value="P:cellular response to oxidative stress"/>
    <property type="evidence" value="ECO:0007669"/>
    <property type="project" value="InterPro"/>
</dbReference>
<dbReference type="OrthoDB" id="2859658at2759"/>
<dbReference type="PROSITE" id="PS00435">
    <property type="entry name" value="PEROXIDASE_1"/>
    <property type="match status" value="1"/>
</dbReference>
<feature type="domain" description="Plant heme peroxidase family profile" evidence="3">
    <location>
        <begin position="78"/>
        <end position="294"/>
    </location>
</feature>
<dbReference type="PROSITE" id="PS50873">
    <property type="entry name" value="PEROXIDASE_4"/>
    <property type="match status" value="1"/>
</dbReference>
<dbReference type="Gene3D" id="1.10.520.10">
    <property type="match status" value="1"/>
</dbReference>
<reference evidence="4 5" key="1">
    <citation type="submission" date="2017-03" db="EMBL/GenBank/DDBJ databases">
        <title>WGS assembly of Porphyra umbilicalis.</title>
        <authorList>
            <person name="Brawley S.H."/>
            <person name="Blouin N.A."/>
            <person name="Ficko-Blean E."/>
            <person name="Wheeler G.L."/>
            <person name="Lohr M."/>
            <person name="Goodson H.V."/>
            <person name="Jenkins J.W."/>
            <person name="Blaby-Haas C.E."/>
            <person name="Helliwell K.E."/>
            <person name="Chan C."/>
            <person name="Marriage T."/>
            <person name="Bhattacharya D."/>
            <person name="Klein A.S."/>
            <person name="Badis Y."/>
            <person name="Brodie J."/>
            <person name="Cao Y."/>
            <person name="Collen J."/>
            <person name="Dittami S.M."/>
            <person name="Gachon C.M."/>
            <person name="Green B.R."/>
            <person name="Karpowicz S."/>
            <person name="Kim J.W."/>
            <person name="Kudahl U."/>
            <person name="Lin S."/>
            <person name="Michel G."/>
            <person name="Mittag M."/>
            <person name="Olson B.J."/>
            <person name="Pangilinan J."/>
            <person name="Peng Y."/>
            <person name="Qiu H."/>
            <person name="Shu S."/>
            <person name="Singer J.T."/>
            <person name="Smith A.G."/>
            <person name="Sprecher B.N."/>
            <person name="Wagner V."/>
            <person name="Wang W."/>
            <person name="Wang Z.-Y."/>
            <person name="Yan J."/>
            <person name="Yarish C."/>
            <person name="Zoeuner-Riek S."/>
            <person name="Zhuang Y."/>
            <person name="Zou Y."/>
            <person name="Lindquist E.A."/>
            <person name="Grimwood J."/>
            <person name="Barry K."/>
            <person name="Rokhsar D.S."/>
            <person name="Schmutz J."/>
            <person name="Stiller J.W."/>
            <person name="Grossman A.R."/>
            <person name="Prochnik S.E."/>
        </authorList>
    </citation>
    <scope>NUCLEOTIDE SEQUENCE [LARGE SCALE GENOMIC DNA]</scope>
    <source>
        <strain evidence="4">4086291</strain>
    </source>
</reference>
<dbReference type="InterPro" id="IPR010255">
    <property type="entry name" value="Haem_peroxidase_sf"/>
</dbReference>
<dbReference type="AlphaFoldDB" id="A0A1X6NKR8"/>
<dbReference type="CDD" id="cd00691">
    <property type="entry name" value="ascorbate_peroxidase"/>
    <property type="match status" value="1"/>
</dbReference>
<evidence type="ECO:0000256" key="1">
    <source>
        <dbReference type="ARBA" id="ARBA00023002"/>
    </source>
</evidence>
<organism evidence="4 5">
    <name type="scientific">Porphyra umbilicalis</name>
    <name type="common">Purple laver</name>
    <name type="synonym">Red alga</name>
    <dbReference type="NCBI Taxonomy" id="2786"/>
    <lineage>
        <taxon>Eukaryota</taxon>
        <taxon>Rhodophyta</taxon>
        <taxon>Bangiophyceae</taxon>
        <taxon>Bangiales</taxon>
        <taxon>Bangiaceae</taxon>
        <taxon>Porphyra</taxon>
    </lineage>
</organism>
<dbReference type="GO" id="GO:0020037">
    <property type="term" value="F:heme binding"/>
    <property type="evidence" value="ECO:0007669"/>
    <property type="project" value="InterPro"/>
</dbReference>
<dbReference type="PRINTS" id="PR00458">
    <property type="entry name" value="PEROXIDASE"/>
</dbReference>
<dbReference type="GO" id="GO:0004601">
    <property type="term" value="F:peroxidase activity"/>
    <property type="evidence" value="ECO:0007669"/>
    <property type="project" value="InterPro"/>
</dbReference>
<accession>A0A1X6NKR8</accession>
<dbReference type="InterPro" id="IPR002016">
    <property type="entry name" value="Haem_peroxidase"/>
</dbReference>
<keyword evidence="5" id="KW-1185">Reference proteome</keyword>
<dbReference type="PANTHER" id="PTHR31356">
    <property type="entry name" value="THYLAKOID LUMENAL 29 KDA PROTEIN, CHLOROPLASTIC-RELATED"/>
    <property type="match status" value="1"/>
</dbReference>
<dbReference type="SUPFAM" id="SSF48113">
    <property type="entry name" value="Heme-dependent peroxidases"/>
    <property type="match status" value="1"/>
</dbReference>
<dbReference type="InterPro" id="IPR002207">
    <property type="entry name" value="Peroxidase_I"/>
</dbReference>
<dbReference type="InterPro" id="IPR019793">
    <property type="entry name" value="Peroxidases_heam-ligand_BS"/>
</dbReference>
<sequence>MAFMVASTLVRSAVRASAAVTARRAFVGARVAARPAAAHIVAATRSSSSVASVRMGMESDLRERLTALYNETPCMPIMVRLAWHDSGTYDKESGTGGPIASIRMKPEIEHDANAGLTVAMDLLEPIKKDFPDVSYADLYQLASVHAIKFSGGPDIPFRFGRQDATEKVVPTPADRLPDADKRMPHLRDIFYRMGFNDAEIVALSGAHTLGRAHKDRSGFDGPWTHVPIKFDNSYFVEITKENPDPALLRLESDMALMDDPDCQALVAKYAADQDAFFEDYSKAHVKLSELGVSF</sequence>
<dbReference type="Proteomes" id="UP000218209">
    <property type="component" value="Unassembled WGS sequence"/>
</dbReference>
<dbReference type="PRINTS" id="PR00459">
    <property type="entry name" value="ASPEROXIDASE"/>
</dbReference>
<proteinExistence type="inferred from homology"/>
<evidence type="ECO:0000259" key="3">
    <source>
        <dbReference type="PROSITE" id="PS50873"/>
    </source>
</evidence>
<gene>
    <name evidence="4" type="ORF">BU14_1752s0002</name>
</gene>
<evidence type="ECO:0000313" key="5">
    <source>
        <dbReference type="Proteomes" id="UP000218209"/>
    </source>
</evidence>
<dbReference type="GO" id="GO:0042744">
    <property type="term" value="P:hydrogen peroxide catabolic process"/>
    <property type="evidence" value="ECO:0007669"/>
    <property type="project" value="TreeGrafter"/>
</dbReference>
<dbReference type="PANTHER" id="PTHR31356:SF66">
    <property type="entry name" value="CATALASE-PEROXIDASE"/>
    <property type="match status" value="1"/>
</dbReference>
<dbReference type="GO" id="GO:0000302">
    <property type="term" value="P:response to reactive oxygen species"/>
    <property type="evidence" value="ECO:0007669"/>
    <property type="project" value="TreeGrafter"/>
</dbReference>
<evidence type="ECO:0000256" key="2">
    <source>
        <dbReference type="RuleBase" id="RU004241"/>
    </source>
</evidence>
<name>A0A1X6NKR8_PORUM</name>
<dbReference type="EMBL" id="KV919707">
    <property type="protein sequence ID" value="OSX69195.1"/>
    <property type="molecule type" value="Genomic_DNA"/>
</dbReference>
<keyword evidence="1" id="KW-0560">Oxidoreductase</keyword>
<protein>
    <recommendedName>
        <fullName evidence="3">Plant heme peroxidase family profile domain-containing protein</fullName>
    </recommendedName>
</protein>
<comment type="similarity">
    <text evidence="2">Belongs to the peroxidase family.</text>
</comment>
<dbReference type="Pfam" id="PF00141">
    <property type="entry name" value="peroxidase"/>
    <property type="match status" value="1"/>
</dbReference>